<reference evidence="4 5" key="1">
    <citation type="journal article" date="2013" name="MBio">
        <title>Genome sequencing of the plant pathogen Taphrina deformans, the causal agent of peach leaf curl.</title>
        <authorList>
            <person name="Cisse O.H."/>
            <person name="Almeida J.M.G.C.F."/>
            <person name="Fonseca A."/>
            <person name="Kumar A.A."/>
            <person name="Salojaervi J."/>
            <person name="Overmyer K."/>
            <person name="Hauser P.M."/>
            <person name="Pagni M."/>
        </authorList>
    </citation>
    <scope>NUCLEOTIDE SEQUENCE [LARGE SCALE GENOMIC DNA]</scope>
    <source>
        <strain evidence="5">PYCC 5710 / ATCC 11124 / CBS 356.35 / IMI 108563 / JCM 9778 / NBRC 8474</strain>
    </source>
</reference>
<protein>
    <submittedName>
        <fullName evidence="4">Uncharacterized protein</fullName>
    </submittedName>
</protein>
<accession>R4XA55</accession>
<keyword evidence="2" id="KW-0344">Guanine-nucleotide releasing factor</keyword>
<sequence length="465" mass="52196">MEISSVNEILSWLSNGQAGFGSDQDMESKLRSLKELTRNKQNAEPLYTSSSFSLLYKFAFAAAPESLVAADEAKRCLANALTLEDRCVPIFLHTNGFDSMFKLGSSTIGNCSFQDEFLYARIMFLVTGKRGASIRDDLEKYRIPLTQILGQWLARHWLQIQDEQTNQSPDMDTSPRHTALMETLKLCFNISLFHPQVLKSAFPIEGYEDSESLLLAVITHLRKCPAHGAWAAIPHSVNLLTTVGNTQNNTKKASTYTAVFQLLYEYVDAMLEKTQWHTIQIADDHIIPLLTVISNIYLSYEADQEAQDYIKALFLIPSAERAVPLGRSNSSQAKILQLMNSSGPQTRDSISTFLYQVSDSDPKQFVENVGYGYAIGFLTSKGIALAPDDLPAECDGRAINPVTGQDIEAEEYEQAQRGLSEMTEEEKEIEAERLFVLFERLEKNDIINVKNPIQQAVDEGRFQEM</sequence>
<evidence type="ECO:0000256" key="1">
    <source>
        <dbReference type="ARBA" id="ARBA00009049"/>
    </source>
</evidence>
<evidence type="ECO:0000256" key="3">
    <source>
        <dbReference type="ARBA" id="ARBA00023186"/>
    </source>
</evidence>
<evidence type="ECO:0000313" key="5">
    <source>
        <dbReference type="Proteomes" id="UP000013776"/>
    </source>
</evidence>
<comment type="caution">
    <text evidence="4">The sequence shown here is derived from an EMBL/GenBank/DDBJ whole genome shotgun (WGS) entry which is preliminary data.</text>
</comment>
<gene>
    <name evidence="4" type="ORF">TAPDE_002398</name>
</gene>
<proteinExistence type="inferred from homology"/>
<dbReference type="Proteomes" id="UP000013776">
    <property type="component" value="Unassembled WGS sequence"/>
</dbReference>
<keyword evidence="3" id="KW-0143">Chaperone</keyword>
<dbReference type="GO" id="GO:0001965">
    <property type="term" value="F:G-protein alpha-subunit binding"/>
    <property type="evidence" value="ECO:0007669"/>
    <property type="project" value="TreeGrafter"/>
</dbReference>
<dbReference type="PANTHER" id="PTHR12425:SF5">
    <property type="entry name" value="SYNEMBRYN"/>
    <property type="match status" value="1"/>
</dbReference>
<dbReference type="OrthoDB" id="5585685at2759"/>
<dbReference type="eggNOG" id="KOG4464">
    <property type="taxonomic scope" value="Eukaryota"/>
</dbReference>
<evidence type="ECO:0000313" key="4">
    <source>
        <dbReference type="EMBL" id="CCG82402.1"/>
    </source>
</evidence>
<dbReference type="PANTHER" id="PTHR12425">
    <property type="entry name" value="SYNEMBRYN"/>
    <property type="match status" value="1"/>
</dbReference>
<dbReference type="EMBL" id="CAHR02000083">
    <property type="protein sequence ID" value="CCG82402.1"/>
    <property type="molecule type" value="Genomic_DNA"/>
</dbReference>
<dbReference type="GO" id="GO:0005085">
    <property type="term" value="F:guanyl-nucleotide exchange factor activity"/>
    <property type="evidence" value="ECO:0007669"/>
    <property type="project" value="UniProtKB-KW"/>
</dbReference>
<dbReference type="Pfam" id="PF10165">
    <property type="entry name" value="Ric8"/>
    <property type="match status" value="1"/>
</dbReference>
<dbReference type="GO" id="GO:0007186">
    <property type="term" value="P:G protein-coupled receptor signaling pathway"/>
    <property type="evidence" value="ECO:0007669"/>
    <property type="project" value="TreeGrafter"/>
</dbReference>
<dbReference type="GO" id="GO:0005737">
    <property type="term" value="C:cytoplasm"/>
    <property type="evidence" value="ECO:0007669"/>
    <property type="project" value="TreeGrafter"/>
</dbReference>
<comment type="similarity">
    <text evidence="1">Belongs to the synembryn family.</text>
</comment>
<dbReference type="STRING" id="1097556.R4XA55"/>
<dbReference type="InterPro" id="IPR019318">
    <property type="entry name" value="Gua_nucleotide_exch_fac_Ric8"/>
</dbReference>
<dbReference type="AlphaFoldDB" id="R4XA55"/>
<evidence type="ECO:0000256" key="2">
    <source>
        <dbReference type="ARBA" id="ARBA00022658"/>
    </source>
</evidence>
<keyword evidence="5" id="KW-1185">Reference proteome</keyword>
<organism evidence="4 5">
    <name type="scientific">Taphrina deformans (strain PYCC 5710 / ATCC 11124 / CBS 356.35 / IMI 108563 / JCM 9778 / NBRC 8474)</name>
    <name type="common">Peach leaf curl fungus</name>
    <name type="synonym">Lalaria deformans</name>
    <dbReference type="NCBI Taxonomy" id="1097556"/>
    <lineage>
        <taxon>Eukaryota</taxon>
        <taxon>Fungi</taxon>
        <taxon>Dikarya</taxon>
        <taxon>Ascomycota</taxon>
        <taxon>Taphrinomycotina</taxon>
        <taxon>Taphrinomycetes</taxon>
        <taxon>Taphrinales</taxon>
        <taxon>Taphrinaceae</taxon>
        <taxon>Taphrina</taxon>
    </lineage>
</organism>
<name>R4XA55_TAPDE</name>
<dbReference type="VEuPathDB" id="FungiDB:TAPDE_002398"/>